<name>A0A0D0CIZ8_9AGAR</name>
<sequence>MAMDWIRNFLNIIATYRTAAGLMAPYDGYPLPMGFPLPTSIRPRTPLQNVNSPPQLALAEVLPQLPLLSYLVDAEAGSAVQVQQGTDTGEWDVVLAQSDIFHW</sequence>
<dbReference type="Proteomes" id="UP000053593">
    <property type="component" value="Unassembled WGS sequence"/>
</dbReference>
<dbReference type="EMBL" id="KN834766">
    <property type="protein sequence ID" value="KIK62709.1"/>
    <property type="molecule type" value="Genomic_DNA"/>
</dbReference>
<accession>A0A0D0CIZ8</accession>
<dbReference type="HOGENOM" id="CLU_2264060_0_0_1"/>
<gene>
    <name evidence="1" type="ORF">GYMLUDRAFT_41629</name>
</gene>
<dbReference type="OrthoDB" id="3060210at2759"/>
<protein>
    <submittedName>
        <fullName evidence="1">Uncharacterized protein</fullName>
    </submittedName>
</protein>
<reference evidence="1 2" key="1">
    <citation type="submission" date="2014-04" db="EMBL/GenBank/DDBJ databases">
        <title>Evolutionary Origins and Diversification of the Mycorrhizal Mutualists.</title>
        <authorList>
            <consortium name="DOE Joint Genome Institute"/>
            <consortium name="Mycorrhizal Genomics Consortium"/>
            <person name="Kohler A."/>
            <person name="Kuo A."/>
            <person name="Nagy L.G."/>
            <person name="Floudas D."/>
            <person name="Copeland A."/>
            <person name="Barry K.W."/>
            <person name="Cichocki N."/>
            <person name="Veneault-Fourrey C."/>
            <person name="LaButti K."/>
            <person name="Lindquist E.A."/>
            <person name="Lipzen A."/>
            <person name="Lundell T."/>
            <person name="Morin E."/>
            <person name="Murat C."/>
            <person name="Riley R."/>
            <person name="Ohm R."/>
            <person name="Sun H."/>
            <person name="Tunlid A."/>
            <person name="Henrissat B."/>
            <person name="Grigoriev I.V."/>
            <person name="Hibbett D.S."/>
            <person name="Martin F."/>
        </authorList>
    </citation>
    <scope>NUCLEOTIDE SEQUENCE [LARGE SCALE GENOMIC DNA]</scope>
    <source>
        <strain evidence="1 2">FD-317 M1</strain>
    </source>
</reference>
<evidence type="ECO:0000313" key="2">
    <source>
        <dbReference type="Proteomes" id="UP000053593"/>
    </source>
</evidence>
<dbReference type="AlphaFoldDB" id="A0A0D0CIZ8"/>
<proteinExistence type="predicted"/>
<keyword evidence="2" id="KW-1185">Reference proteome</keyword>
<evidence type="ECO:0000313" key="1">
    <source>
        <dbReference type="EMBL" id="KIK62709.1"/>
    </source>
</evidence>
<organism evidence="1 2">
    <name type="scientific">Collybiopsis luxurians FD-317 M1</name>
    <dbReference type="NCBI Taxonomy" id="944289"/>
    <lineage>
        <taxon>Eukaryota</taxon>
        <taxon>Fungi</taxon>
        <taxon>Dikarya</taxon>
        <taxon>Basidiomycota</taxon>
        <taxon>Agaricomycotina</taxon>
        <taxon>Agaricomycetes</taxon>
        <taxon>Agaricomycetidae</taxon>
        <taxon>Agaricales</taxon>
        <taxon>Marasmiineae</taxon>
        <taxon>Omphalotaceae</taxon>
        <taxon>Collybiopsis</taxon>
        <taxon>Collybiopsis luxurians</taxon>
    </lineage>
</organism>